<keyword evidence="2" id="KW-1185">Reference proteome</keyword>
<dbReference type="EMBL" id="CP041730">
    <property type="protein sequence ID" value="QDQ25589.1"/>
    <property type="molecule type" value="Genomic_DNA"/>
</dbReference>
<dbReference type="RefSeq" id="WP_143856514.1">
    <property type="nucleotide sequence ID" value="NZ_CP041730.1"/>
</dbReference>
<sequence length="89" mass="9942">MYMNRITSNPAVMMGKPVIDGTRITVENILDRLAAGESIEQVCEALPRVQLDDVRAALDFASGLDPYQRDGSRSWAQLAQYMNGKEIRL</sequence>
<dbReference type="SUPFAM" id="SSF46689">
    <property type="entry name" value="Homeodomain-like"/>
    <property type="match status" value="1"/>
</dbReference>
<gene>
    <name evidence="1" type="ORF">FNU76_04040</name>
</gene>
<evidence type="ECO:0000313" key="1">
    <source>
        <dbReference type="EMBL" id="QDQ25589.1"/>
    </source>
</evidence>
<proteinExistence type="predicted"/>
<dbReference type="InterPro" id="IPR007367">
    <property type="entry name" value="DUF433"/>
</dbReference>
<dbReference type="Pfam" id="PF04255">
    <property type="entry name" value="DUF433"/>
    <property type="match status" value="1"/>
</dbReference>
<dbReference type="PANTHER" id="PTHR34849:SF3">
    <property type="entry name" value="SSR2962 PROTEIN"/>
    <property type="match status" value="1"/>
</dbReference>
<evidence type="ECO:0000313" key="2">
    <source>
        <dbReference type="Proteomes" id="UP000317550"/>
    </source>
</evidence>
<reference evidence="2" key="1">
    <citation type="submission" date="2019-07" db="EMBL/GenBank/DDBJ databases">
        <title>Chitinimonas sp. nov., isolated from Ny-Alesund, arctica soil.</title>
        <authorList>
            <person name="Xu Q."/>
            <person name="Peng F."/>
        </authorList>
    </citation>
    <scope>NUCLEOTIDE SEQUENCE [LARGE SCALE GENOMIC DNA]</scope>
    <source>
        <strain evidence="2">R3-44</strain>
    </source>
</reference>
<protein>
    <submittedName>
        <fullName evidence="1">DUF433 domain-containing protein</fullName>
    </submittedName>
</protein>
<dbReference type="InterPro" id="IPR036388">
    <property type="entry name" value="WH-like_DNA-bd_sf"/>
</dbReference>
<organism evidence="1 2">
    <name type="scientific">Chitinimonas arctica</name>
    <dbReference type="NCBI Taxonomy" id="2594795"/>
    <lineage>
        <taxon>Bacteria</taxon>
        <taxon>Pseudomonadati</taxon>
        <taxon>Pseudomonadota</taxon>
        <taxon>Betaproteobacteria</taxon>
        <taxon>Neisseriales</taxon>
        <taxon>Chitinibacteraceae</taxon>
        <taxon>Chitinimonas</taxon>
    </lineage>
</organism>
<dbReference type="PANTHER" id="PTHR34849">
    <property type="entry name" value="SSL5025 PROTEIN"/>
    <property type="match status" value="1"/>
</dbReference>
<dbReference type="AlphaFoldDB" id="A0A516SBR4"/>
<dbReference type="OrthoDB" id="5147072at2"/>
<dbReference type="Gene3D" id="1.10.10.10">
    <property type="entry name" value="Winged helix-like DNA-binding domain superfamily/Winged helix DNA-binding domain"/>
    <property type="match status" value="1"/>
</dbReference>
<accession>A0A516SBR4</accession>
<dbReference type="Proteomes" id="UP000317550">
    <property type="component" value="Chromosome"/>
</dbReference>
<dbReference type="InterPro" id="IPR009057">
    <property type="entry name" value="Homeodomain-like_sf"/>
</dbReference>
<dbReference type="KEGG" id="cari:FNU76_04040"/>
<name>A0A516SBR4_9NEIS</name>